<protein>
    <submittedName>
        <fullName evidence="1">Uncharacterized protein</fullName>
    </submittedName>
</protein>
<reference evidence="1 2" key="1">
    <citation type="submission" date="2020-02" db="EMBL/GenBank/DDBJ databases">
        <title>Draft genome sequence of two Spirosoma agri KCTC 52727 and Spirosoma terrae KCTC 52035.</title>
        <authorList>
            <person name="Rojas J."/>
            <person name="Ambika Manirajan B."/>
            <person name="Ratering S."/>
            <person name="Suarez C."/>
            <person name="Schnell S."/>
        </authorList>
    </citation>
    <scope>NUCLEOTIDE SEQUENCE [LARGE SCALE GENOMIC DNA]</scope>
    <source>
        <strain evidence="1 2">KCTC 52727</strain>
    </source>
</reference>
<dbReference type="RefSeq" id="WP_164039894.1">
    <property type="nucleotide sequence ID" value="NZ_JAAGNZ010000001.1"/>
</dbReference>
<evidence type="ECO:0000313" key="1">
    <source>
        <dbReference type="EMBL" id="NEU68247.1"/>
    </source>
</evidence>
<comment type="caution">
    <text evidence="1">The sequence shown here is derived from an EMBL/GenBank/DDBJ whole genome shotgun (WGS) entry which is preliminary data.</text>
</comment>
<organism evidence="1 2">
    <name type="scientific">Spirosoma agri</name>
    <dbReference type="NCBI Taxonomy" id="1987381"/>
    <lineage>
        <taxon>Bacteria</taxon>
        <taxon>Pseudomonadati</taxon>
        <taxon>Bacteroidota</taxon>
        <taxon>Cytophagia</taxon>
        <taxon>Cytophagales</taxon>
        <taxon>Cytophagaceae</taxon>
        <taxon>Spirosoma</taxon>
    </lineage>
</organism>
<proteinExistence type="predicted"/>
<accession>A0A6M0IK59</accession>
<dbReference type="Proteomes" id="UP000477386">
    <property type="component" value="Unassembled WGS sequence"/>
</dbReference>
<keyword evidence="2" id="KW-1185">Reference proteome</keyword>
<evidence type="ECO:0000313" key="2">
    <source>
        <dbReference type="Proteomes" id="UP000477386"/>
    </source>
</evidence>
<name>A0A6M0IK59_9BACT</name>
<sequence length="139" mass="16079">MEPALHASDQPQQVMPLLADYDRWLAFLTACRLATRHYDQQLKRIKRTNPQLETLSNYLRDCMRHRTVFFGKLATLLATRTDQLRTDPTNADLVQRLTHAHPVLQLMIGQLTTAFAEIEDAYQSFPFLTTRDTPPVIQN</sequence>
<dbReference type="EMBL" id="JAAGNZ010000001">
    <property type="protein sequence ID" value="NEU68247.1"/>
    <property type="molecule type" value="Genomic_DNA"/>
</dbReference>
<dbReference type="AlphaFoldDB" id="A0A6M0IK59"/>
<gene>
    <name evidence="1" type="ORF">GK091_15250</name>
</gene>